<name>I4AB98_DESDJ</name>
<feature type="signal peptide" evidence="1">
    <location>
        <begin position="1"/>
        <end position="26"/>
    </location>
</feature>
<keyword evidence="1" id="KW-0732">Signal</keyword>
<dbReference type="KEGG" id="ddh:Desde_2931"/>
<dbReference type="RefSeq" id="WP_014794713.1">
    <property type="nucleotide sequence ID" value="NC_018017.1"/>
</dbReference>
<reference evidence="3" key="1">
    <citation type="submission" date="2012-06" db="EMBL/GenBank/DDBJ databases">
        <title>Complete sequence of Desulfitobacterium dehalogenans ATCC 51507.</title>
        <authorList>
            <person name="Lucas S."/>
            <person name="Han J."/>
            <person name="Lapidus A."/>
            <person name="Cheng J.-F."/>
            <person name="Goodwin L."/>
            <person name="Pitluck S."/>
            <person name="Peters L."/>
            <person name="Ovchinnikova G."/>
            <person name="Teshima H."/>
            <person name="Detter J.C."/>
            <person name="Han C."/>
            <person name="Tapia R."/>
            <person name="Land M."/>
            <person name="Hauser L."/>
            <person name="Kyrpides N."/>
            <person name="Ivanova N."/>
            <person name="Pagani I."/>
            <person name="Kruse T."/>
            <person name="de Vos W.M."/>
            <person name="Smidt H."/>
            <person name="Woyke T."/>
        </authorList>
    </citation>
    <scope>NUCLEOTIDE SEQUENCE [LARGE SCALE GENOMIC DNA]</scope>
    <source>
        <strain evidence="3">ATCC 51507 / DSM 9161 / JW/IU-DC1</strain>
    </source>
</reference>
<dbReference type="AlphaFoldDB" id="I4AB98"/>
<dbReference type="HOGENOM" id="CLU_1783738_0_0_9"/>
<dbReference type="EMBL" id="CP003348">
    <property type="protein sequence ID" value="AFM01233.1"/>
    <property type="molecule type" value="Genomic_DNA"/>
</dbReference>
<gene>
    <name evidence="2" type="ordered locus">Desde_2931</name>
</gene>
<dbReference type="Proteomes" id="UP000006053">
    <property type="component" value="Chromosome"/>
</dbReference>
<feature type="chain" id="PRO_5039065965" evidence="1">
    <location>
        <begin position="27"/>
        <end position="145"/>
    </location>
</feature>
<dbReference type="OrthoDB" id="2656948at2"/>
<accession>I4AB98</accession>
<evidence type="ECO:0000313" key="3">
    <source>
        <dbReference type="Proteomes" id="UP000006053"/>
    </source>
</evidence>
<organism evidence="2 3">
    <name type="scientific">Desulfitobacterium dehalogenans (strain ATCC 51507 / DSM 9161 / JW/IU-DC1)</name>
    <dbReference type="NCBI Taxonomy" id="756499"/>
    <lineage>
        <taxon>Bacteria</taxon>
        <taxon>Bacillati</taxon>
        <taxon>Bacillota</taxon>
        <taxon>Clostridia</taxon>
        <taxon>Eubacteriales</taxon>
        <taxon>Desulfitobacteriaceae</taxon>
        <taxon>Desulfitobacterium</taxon>
    </lineage>
</organism>
<protein>
    <submittedName>
        <fullName evidence="2">Uncharacterized protein</fullName>
    </submittedName>
</protein>
<evidence type="ECO:0000313" key="2">
    <source>
        <dbReference type="EMBL" id="AFM01233.1"/>
    </source>
</evidence>
<sequence length="145" mass="16079" precursor="true">MFKRFRITFFTFVLGFFLSFSAVALAASASSPLSSFGTIYNHAYWGDATVFTDSGHAAGSAGIECGNSAPAGYMGARAYLYRQSVGSYVSLSEWSYNSLTATSWGTSTDWYSGYSDYYRARGNFNIYNGYDYTEKFSGYTPYLHN</sequence>
<evidence type="ECO:0000256" key="1">
    <source>
        <dbReference type="SAM" id="SignalP"/>
    </source>
</evidence>
<keyword evidence="3" id="KW-1185">Reference proteome</keyword>
<reference evidence="2 3" key="2">
    <citation type="journal article" date="2015" name="J. Bacteriol.">
        <title>Genomic, proteomic, and biochemical analysis of the organohalide respiratory pathway in Desulfitobacterium dehalogenans.</title>
        <authorList>
            <person name="Kruse T."/>
            <person name="van de Pas B.A."/>
            <person name="Atteia A."/>
            <person name="Krab K."/>
            <person name="Hagen W.R."/>
            <person name="Goodwin L."/>
            <person name="Chain P."/>
            <person name="Boeren S."/>
            <person name="Maphosa F."/>
            <person name="Schraa G."/>
            <person name="de Vos W.M."/>
            <person name="van der Oost J."/>
            <person name="Smidt H."/>
            <person name="Stams A.J."/>
        </authorList>
    </citation>
    <scope>NUCLEOTIDE SEQUENCE [LARGE SCALE GENOMIC DNA]</scope>
    <source>
        <strain evidence="3">ATCC 51507 / DSM 9161 / JW/IU-DC1</strain>
    </source>
</reference>
<proteinExistence type="predicted"/>